<feature type="region of interest" description="Disordered" evidence="1">
    <location>
        <begin position="55"/>
        <end position="84"/>
    </location>
</feature>
<sequence length="598" mass="60367">MKPAMPKRDNLAATTRRNSEYAARPKQDDKPRTSRINRAAISPAIVEFSRGRQRAAVLRSTQPNPLPEVPAANDGETADEGDARRGVQWRRGLTTMGTLGAVGILAAPFPATAAPIPCGQPERYAAQSGSQILRIKTLGTGTPGAAPDDAIAHIGDARSALVADAPLNSAALARMIDAKDDATPAGLTDAVQQQAPPTNKTQASRSTPGTEVGPVMLGDGKLTAHAQWQAAMACAATVGEVTRAAAQLSDAGILSDGDKPLVRVPKVTSESTTELERHDLATASVATAGLTGGGLDLFDGAVRVKFLKPPSLRASMSTKDGGEIRYIPAVVEVSGPGVETSRLNAAGDSVNVTIAESGLDKSDGSEKRGAANAPGDDNSATGGSKQDGSKQDRSTADGSTTDGPTADGSAADDAAADGSKTDGSAANGSNAGSLGEIPRADDLQDAGDDGSLPEIPDVPEVKEPTTESAPVTDSGTTVTISLGDVQQAARNHAIAARAAALSVTITQAPSGTRPAPGYTESREIDFDMGVMEVAAISPEPAGSDSGGEIAGATPDKGGTGGGLPITGPAVDRIILGGLAFLAAGTAALIFALRTRPRP</sequence>
<feature type="compositionally biased region" description="Polar residues" evidence="1">
    <location>
        <begin position="466"/>
        <end position="477"/>
    </location>
</feature>
<evidence type="ECO:0000313" key="4">
    <source>
        <dbReference type="Proteomes" id="UP000680865"/>
    </source>
</evidence>
<feature type="compositionally biased region" description="Low complexity" evidence="1">
    <location>
        <begin position="400"/>
        <end position="426"/>
    </location>
</feature>
<name>A0A919T0T0_9ACTN</name>
<feature type="region of interest" description="Disordered" evidence="1">
    <location>
        <begin position="539"/>
        <end position="561"/>
    </location>
</feature>
<feature type="compositionally biased region" description="Polar residues" evidence="1">
    <location>
        <begin position="190"/>
        <end position="209"/>
    </location>
</feature>
<feature type="compositionally biased region" description="Basic and acidic residues" evidence="1">
    <location>
        <begin position="17"/>
        <end position="32"/>
    </location>
</feature>
<dbReference type="AlphaFoldDB" id="A0A919T0T0"/>
<proteinExistence type="predicted"/>
<dbReference type="Proteomes" id="UP000680865">
    <property type="component" value="Unassembled WGS sequence"/>
</dbReference>
<protein>
    <submittedName>
        <fullName evidence="3">Uncharacterized protein</fullName>
    </submittedName>
</protein>
<keyword evidence="2" id="KW-0472">Membrane</keyword>
<feature type="compositionally biased region" description="Basic and acidic residues" evidence="1">
    <location>
        <begin position="358"/>
        <end position="369"/>
    </location>
</feature>
<feature type="region of interest" description="Disordered" evidence="1">
    <location>
        <begin position="187"/>
        <end position="211"/>
    </location>
</feature>
<feature type="compositionally biased region" description="Basic and acidic residues" evidence="1">
    <location>
        <begin position="1"/>
        <end position="10"/>
    </location>
</feature>
<reference evidence="3" key="1">
    <citation type="submission" date="2021-03" db="EMBL/GenBank/DDBJ databases">
        <title>Whole genome shotgun sequence of Actinoplanes consettensis NBRC 14913.</title>
        <authorList>
            <person name="Komaki H."/>
            <person name="Tamura T."/>
        </authorList>
    </citation>
    <scope>NUCLEOTIDE SEQUENCE</scope>
    <source>
        <strain evidence="3">NBRC 14913</strain>
    </source>
</reference>
<feature type="region of interest" description="Disordered" evidence="1">
    <location>
        <begin position="1"/>
        <end position="38"/>
    </location>
</feature>
<feature type="region of interest" description="Disordered" evidence="1">
    <location>
        <begin position="357"/>
        <end position="477"/>
    </location>
</feature>
<evidence type="ECO:0000313" key="3">
    <source>
        <dbReference type="EMBL" id="GIM82756.1"/>
    </source>
</evidence>
<keyword evidence="2" id="KW-0812">Transmembrane</keyword>
<evidence type="ECO:0000256" key="2">
    <source>
        <dbReference type="SAM" id="Phobius"/>
    </source>
</evidence>
<gene>
    <name evidence="3" type="ORF">Aco04nite_83110</name>
</gene>
<evidence type="ECO:0000256" key="1">
    <source>
        <dbReference type="SAM" id="MobiDB-lite"/>
    </source>
</evidence>
<dbReference type="EMBL" id="BOQP01000052">
    <property type="protein sequence ID" value="GIM82756.1"/>
    <property type="molecule type" value="Genomic_DNA"/>
</dbReference>
<keyword evidence="2" id="KW-1133">Transmembrane helix</keyword>
<keyword evidence="4" id="KW-1185">Reference proteome</keyword>
<organism evidence="3 4">
    <name type="scientific">Winogradskya consettensis</name>
    <dbReference type="NCBI Taxonomy" id="113560"/>
    <lineage>
        <taxon>Bacteria</taxon>
        <taxon>Bacillati</taxon>
        <taxon>Actinomycetota</taxon>
        <taxon>Actinomycetes</taxon>
        <taxon>Micromonosporales</taxon>
        <taxon>Micromonosporaceae</taxon>
        <taxon>Winogradskya</taxon>
    </lineage>
</organism>
<feature type="transmembrane region" description="Helical" evidence="2">
    <location>
        <begin position="573"/>
        <end position="592"/>
    </location>
</feature>
<comment type="caution">
    <text evidence="3">The sequence shown here is derived from an EMBL/GenBank/DDBJ whole genome shotgun (WGS) entry which is preliminary data.</text>
</comment>
<accession>A0A919T0T0</accession>